<dbReference type="SUPFAM" id="SSF57997">
    <property type="entry name" value="Tropomyosin"/>
    <property type="match status" value="1"/>
</dbReference>
<evidence type="ECO:0000256" key="1">
    <source>
        <dbReference type="ARBA" id="ARBA00001946"/>
    </source>
</evidence>
<evidence type="ECO:0000256" key="14">
    <source>
        <dbReference type="SAM" id="MobiDB-lite"/>
    </source>
</evidence>
<keyword evidence="7" id="KW-0479">Metal-binding</keyword>
<keyword evidence="8" id="KW-0547">Nucleotide-binding</keyword>
<dbReference type="STRING" id="7739.C3Z0X1"/>
<dbReference type="GO" id="GO:0004743">
    <property type="term" value="F:pyruvate kinase activity"/>
    <property type="evidence" value="ECO:0007669"/>
    <property type="project" value="UniProtKB-EC"/>
</dbReference>
<dbReference type="Gene3D" id="3.40.1380.20">
    <property type="entry name" value="Pyruvate kinase, C-terminal domain"/>
    <property type="match status" value="1"/>
</dbReference>
<protein>
    <recommendedName>
        <fullName evidence="5">pyruvate kinase</fullName>
        <ecNumber evidence="5">2.7.1.40</ecNumber>
    </recommendedName>
</protein>
<keyword evidence="12" id="KW-0324">Glycolysis</keyword>
<evidence type="ECO:0000313" key="16">
    <source>
        <dbReference type="EMBL" id="EEN53875.1"/>
    </source>
</evidence>
<evidence type="ECO:0000256" key="9">
    <source>
        <dbReference type="ARBA" id="ARBA00022777"/>
    </source>
</evidence>
<evidence type="ECO:0000256" key="13">
    <source>
        <dbReference type="ARBA" id="ARBA00023317"/>
    </source>
</evidence>
<keyword evidence="9" id="KW-0418">Kinase</keyword>
<dbReference type="EMBL" id="GG666570">
    <property type="protein sequence ID" value="EEN53875.1"/>
    <property type="molecule type" value="Genomic_DNA"/>
</dbReference>
<comment type="pathway">
    <text evidence="3">Carbohydrate degradation; glycolysis; pyruvate from D-glyceraldehyde 3-phosphate: step 5/5.</text>
</comment>
<comment type="cofactor">
    <cofactor evidence="1">
        <name>Mg(2+)</name>
        <dbReference type="ChEBI" id="CHEBI:18420"/>
    </cofactor>
</comment>
<evidence type="ECO:0000256" key="10">
    <source>
        <dbReference type="ARBA" id="ARBA00022840"/>
    </source>
</evidence>
<gene>
    <name evidence="16" type="ORF">BRAFLDRAFT_105469</name>
</gene>
<dbReference type="eggNOG" id="KOG2323">
    <property type="taxonomic scope" value="Eukaryota"/>
</dbReference>
<keyword evidence="10" id="KW-0067">ATP-binding</keyword>
<name>C3Z0X1_BRAFL</name>
<evidence type="ECO:0000256" key="2">
    <source>
        <dbReference type="ARBA" id="ARBA00001958"/>
    </source>
</evidence>
<feature type="region of interest" description="Disordered" evidence="14">
    <location>
        <begin position="76"/>
        <end position="178"/>
    </location>
</feature>
<evidence type="ECO:0000256" key="3">
    <source>
        <dbReference type="ARBA" id="ARBA00004997"/>
    </source>
</evidence>
<dbReference type="PANTHER" id="PTHR11817">
    <property type="entry name" value="PYRUVATE KINASE"/>
    <property type="match status" value="1"/>
</dbReference>
<evidence type="ECO:0000256" key="11">
    <source>
        <dbReference type="ARBA" id="ARBA00022842"/>
    </source>
</evidence>
<evidence type="ECO:0000256" key="4">
    <source>
        <dbReference type="ARBA" id="ARBA00008663"/>
    </source>
</evidence>
<dbReference type="GO" id="GO:0016301">
    <property type="term" value="F:kinase activity"/>
    <property type="evidence" value="ECO:0007669"/>
    <property type="project" value="UniProtKB-KW"/>
</dbReference>
<proteinExistence type="inferred from homology"/>
<feature type="domain" description="Pyruvate kinase C-terminal" evidence="15">
    <location>
        <begin position="410"/>
        <end position="527"/>
    </location>
</feature>
<keyword evidence="6" id="KW-0808">Transferase</keyword>
<dbReference type="Gene3D" id="1.20.1480.30">
    <property type="entry name" value="Designed four-helix bundle protein"/>
    <property type="match status" value="1"/>
</dbReference>
<evidence type="ECO:0000256" key="8">
    <source>
        <dbReference type="ARBA" id="ARBA00022741"/>
    </source>
</evidence>
<dbReference type="InterPro" id="IPR001697">
    <property type="entry name" value="Pyr_Knase"/>
</dbReference>
<keyword evidence="11" id="KW-0460">Magnesium</keyword>
<evidence type="ECO:0000256" key="5">
    <source>
        <dbReference type="ARBA" id="ARBA00012142"/>
    </source>
</evidence>
<feature type="region of interest" description="Disordered" evidence="14">
    <location>
        <begin position="192"/>
        <end position="318"/>
    </location>
</feature>
<evidence type="ECO:0000256" key="12">
    <source>
        <dbReference type="ARBA" id="ARBA00023152"/>
    </source>
</evidence>
<keyword evidence="13" id="KW-0670">Pyruvate</keyword>
<evidence type="ECO:0000259" key="15">
    <source>
        <dbReference type="Pfam" id="PF02887"/>
    </source>
</evidence>
<dbReference type="InterPro" id="IPR015795">
    <property type="entry name" value="Pyrv_Knase_C"/>
</dbReference>
<dbReference type="GO" id="GO:0000287">
    <property type="term" value="F:magnesium ion binding"/>
    <property type="evidence" value="ECO:0007669"/>
    <property type="project" value="InterPro"/>
</dbReference>
<evidence type="ECO:0000256" key="7">
    <source>
        <dbReference type="ARBA" id="ARBA00022723"/>
    </source>
</evidence>
<comment type="cofactor">
    <cofactor evidence="2">
        <name>K(+)</name>
        <dbReference type="ChEBI" id="CHEBI:29103"/>
    </cofactor>
</comment>
<organism>
    <name type="scientific">Branchiostoma floridae</name>
    <name type="common">Florida lancelet</name>
    <name type="synonym">Amphioxus</name>
    <dbReference type="NCBI Taxonomy" id="7739"/>
    <lineage>
        <taxon>Eukaryota</taxon>
        <taxon>Metazoa</taxon>
        <taxon>Chordata</taxon>
        <taxon>Cephalochordata</taxon>
        <taxon>Leptocardii</taxon>
        <taxon>Amphioxiformes</taxon>
        <taxon>Branchiostomatidae</taxon>
        <taxon>Branchiostoma</taxon>
    </lineage>
</organism>
<dbReference type="SUPFAM" id="SSF52935">
    <property type="entry name" value="PK C-terminal domain-like"/>
    <property type="match status" value="1"/>
</dbReference>
<dbReference type="FunFam" id="3.40.1380.20:FF:000001">
    <property type="entry name" value="Pyruvate kinase"/>
    <property type="match status" value="1"/>
</dbReference>
<reference evidence="16" key="1">
    <citation type="journal article" date="2008" name="Nature">
        <title>The amphioxus genome and the evolution of the chordate karyotype.</title>
        <authorList>
            <consortium name="US DOE Joint Genome Institute (JGI-PGF)"/>
            <person name="Putnam N.H."/>
            <person name="Butts T."/>
            <person name="Ferrier D.E.K."/>
            <person name="Furlong R.F."/>
            <person name="Hellsten U."/>
            <person name="Kawashima T."/>
            <person name="Robinson-Rechavi M."/>
            <person name="Shoguchi E."/>
            <person name="Terry A."/>
            <person name="Yu J.-K."/>
            <person name="Benito-Gutierrez E.L."/>
            <person name="Dubchak I."/>
            <person name="Garcia-Fernandez J."/>
            <person name="Gibson-Brown J.J."/>
            <person name="Grigoriev I.V."/>
            <person name="Horton A.C."/>
            <person name="de Jong P.J."/>
            <person name="Jurka J."/>
            <person name="Kapitonov V.V."/>
            <person name="Kohara Y."/>
            <person name="Kuroki Y."/>
            <person name="Lindquist E."/>
            <person name="Lucas S."/>
            <person name="Osoegawa K."/>
            <person name="Pennacchio L.A."/>
            <person name="Salamov A.A."/>
            <person name="Satou Y."/>
            <person name="Sauka-Spengler T."/>
            <person name="Schmutz J."/>
            <person name="Shin-I T."/>
            <person name="Toyoda A."/>
            <person name="Bronner-Fraser M."/>
            <person name="Fujiyama A."/>
            <person name="Holland L.Z."/>
            <person name="Holland P.W.H."/>
            <person name="Satoh N."/>
            <person name="Rokhsar D.S."/>
        </authorList>
    </citation>
    <scope>NUCLEOTIDE SEQUENCE [LARGE SCALE GENOMIC DNA]</scope>
    <source>
        <strain evidence="16">S238N-H82</strain>
        <tissue evidence="16">Testes</tissue>
    </source>
</reference>
<accession>C3Z0X1</accession>
<evidence type="ECO:0000256" key="6">
    <source>
        <dbReference type="ARBA" id="ARBA00022679"/>
    </source>
</evidence>
<dbReference type="AlphaFoldDB" id="C3Z0X1"/>
<dbReference type="GO" id="GO:0005524">
    <property type="term" value="F:ATP binding"/>
    <property type="evidence" value="ECO:0007669"/>
    <property type="project" value="UniProtKB-KW"/>
</dbReference>
<dbReference type="InterPro" id="IPR036918">
    <property type="entry name" value="Pyrv_Knase_C_sf"/>
</dbReference>
<dbReference type="InParanoid" id="C3Z0X1"/>
<dbReference type="GO" id="GO:0030955">
    <property type="term" value="F:potassium ion binding"/>
    <property type="evidence" value="ECO:0007669"/>
    <property type="project" value="InterPro"/>
</dbReference>
<feature type="compositionally biased region" description="Low complexity" evidence="14">
    <location>
        <begin position="98"/>
        <end position="178"/>
    </location>
</feature>
<dbReference type="EC" id="2.7.1.40" evidence="5"/>
<comment type="similarity">
    <text evidence="4">Belongs to the pyruvate kinase family.</text>
</comment>
<sequence>MKDRRSIATARLAYIFARDTDNKMHYNMATLTLAKKKEKDNFPLPMKIEDGKAEWRNLKSGDAFAWPIEEIVGKEQNDVEQEQNDVEQEQNDVEQEQNDVQQTQNDVQQTQNGAQQTQNGAQQTQNDAQQTQNDVQQTQNDVQQTQNGAQQTQNGAQQTQNDAQQTQNDVQQTQNDVQQTQNGVQLTQNGVQQTQNDVQQTQNDVQQTQNDVQQTQNGVQQTQNDVQQTQNDVQQTQNGVQQTQNDVQQTQNDVQQTQNDVQQTQNGVQQTQNGVQQTQNDVQQTQNDVQQTQNGVQQTQNDVQQTQNDVPQEQDAVQQEQDAVQQFNIGDFVAVAYNEGWYLGEICSTSDNINIINISFRKESHRNRFKASGSRPEPIAREAESAMFHRQVFEELRREILWEASDPTQSAAVAAVQASFSCQAAAIIVVTRSGKSAADMSHFRPRCPILAITREAQVARQMHLWRGIHPLWYPEEKRKENWVDDVEARVTYCIEYAKNCQLMKVGDTVVIVTGWRPGSGHTNTMRIKCIME</sequence>
<dbReference type="Pfam" id="PF02887">
    <property type="entry name" value="PK_C"/>
    <property type="match status" value="1"/>
</dbReference>
<feature type="compositionally biased region" description="Acidic residues" evidence="14">
    <location>
        <begin position="78"/>
        <end position="97"/>
    </location>
</feature>